<protein>
    <submittedName>
        <fullName evidence="1">Peptide ABC transporter ATP-binding protein</fullName>
    </submittedName>
</protein>
<evidence type="ECO:0000313" key="2">
    <source>
        <dbReference type="Proteomes" id="UP001058074"/>
    </source>
</evidence>
<dbReference type="EMBL" id="BROD01000001">
    <property type="protein sequence ID" value="GKX67117.1"/>
    <property type="molecule type" value="Genomic_DNA"/>
</dbReference>
<keyword evidence="2" id="KW-1185">Reference proteome</keyword>
<name>A0ACB5RCW3_9CLOT</name>
<organism evidence="1 2">
    <name type="scientific">Inconstantimicrobium mannanitabidum</name>
    <dbReference type="NCBI Taxonomy" id="1604901"/>
    <lineage>
        <taxon>Bacteria</taxon>
        <taxon>Bacillati</taxon>
        <taxon>Bacillota</taxon>
        <taxon>Clostridia</taxon>
        <taxon>Eubacteriales</taxon>
        <taxon>Clostridiaceae</taxon>
        <taxon>Inconstantimicrobium</taxon>
    </lineage>
</organism>
<comment type="caution">
    <text evidence="1">The sequence shown here is derived from an EMBL/GenBank/DDBJ whole genome shotgun (WGS) entry which is preliminary data.</text>
</comment>
<accession>A0ACB5RCW3</accession>
<proteinExistence type="predicted"/>
<keyword evidence="1" id="KW-0547">Nucleotide-binding</keyword>
<keyword evidence="1" id="KW-0067">ATP-binding</keyword>
<reference evidence="1" key="1">
    <citation type="journal article" date="2025" name="Int. J. Syst. Evol. Microbiol.">
        <title>Inconstantimicrobium mannanitabidum sp. nov., a novel member of the family Clostridiaceae isolated from anoxic soil under the treatment of reductive soil disinfestation.</title>
        <authorList>
            <person name="Ueki A."/>
            <person name="Tonouchi A."/>
            <person name="Honma S."/>
            <person name="Kaku N."/>
            <person name="Ueki K."/>
        </authorList>
    </citation>
    <scope>NUCLEOTIDE SEQUENCE</scope>
    <source>
        <strain evidence="1">TW13</strain>
    </source>
</reference>
<dbReference type="Proteomes" id="UP001058074">
    <property type="component" value="Unassembled WGS sequence"/>
</dbReference>
<sequence length="220" mass="24681">MLKGEGLNYIFDIGKPSEFQALRDVSVQFGDKKLYGILGPSGSGKSSLLYLLSGLRKPTKGRVLFDNNDIWSLKSNELAEFRNKNFGFVFQRHFLINYLTALENVLVPVNKDFKKYEGRAKELLCDLGLESCIKKKPFEMSGGQRQRVAIARALINEPKIIFGDEPTASLDHENAIAVMEFLNSYKNHATIIVVTHDQSILKEADGQIRIIDGSLKEGDL</sequence>
<evidence type="ECO:0000313" key="1">
    <source>
        <dbReference type="EMBL" id="GKX67117.1"/>
    </source>
</evidence>
<gene>
    <name evidence="1" type="ORF">rsdtw13_23750</name>
</gene>